<protein>
    <submittedName>
        <fullName evidence="2">Uncharacterized protein</fullName>
    </submittedName>
</protein>
<keyword evidence="3" id="KW-1185">Reference proteome</keyword>
<feature type="region of interest" description="Disordered" evidence="1">
    <location>
        <begin position="110"/>
        <end position="130"/>
    </location>
</feature>
<evidence type="ECO:0000256" key="1">
    <source>
        <dbReference type="SAM" id="MobiDB-lite"/>
    </source>
</evidence>
<dbReference type="Proteomes" id="UP000033018">
    <property type="component" value="Segment"/>
</dbReference>
<sequence>MSDDADFITPEDSPEYVARRLMQIEAAIYRGPSVLSEYRRDLAEAEEAHDMAKAEAVAAIRSEGAKLTAPEREAEVFRRTTKQRKAHAVAEGRYEYAKDVNRALDREKDALQTRSANMRAQMTLAGRGQA</sequence>
<dbReference type="GeneID" id="28800881"/>
<evidence type="ECO:0000313" key="2">
    <source>
        <dbReference type="EMBL" id="AKC03067.1"/>
    </source>
</evidence>
<evidence type="ECO:0000313" key="3">
    <source>
        <dbReference type="Proteomes" id="UP000033018"/>
    </source>
</evidence>
<dbReference type="KEGG" id="vg:28800881"/>
<dbReference type="OrthoDB" id="37625at10239"/>
<proteinExistence type="predicted"/>
<dbReference type="RefSeq" id="YP_009275728.1">
    <property type="nucleotide sequence ID" value="NC_030932.1"/>
</dbReference>
<name>A0A0E3XBP3_9CAUD</name>
<organism evidence="2 3">
    <name type="scientific">Gordonia phage Gsput1</name>
    <dbReference type="NCBI Taxonomy" id="1622193"/>
    <lineage>
        <taxon>Viruses</taxon>
        <taxon>Duplodnaviria</taxon>
        <taxon>Heunggongvirae</taxon>
        <taxon>Uroviricota</taxon>
        <taxon>Caudoviricetes</taxon>
        <taxon>Ruthgordonvirinae</taxon>
        <taxon>Gesputvirus</taxon>
        <taxon>Gesputvirus gsput1</taxon>
    </lineage>
</organism>
<gene>
    <name evidence="2" type="ORF">Gsput1_42</name>
</gene>
<reference evidence="2 3" key="1">
    <citation type="journal article" date="2015" name="Sci. Rep.">
        <title>Bacteriophages of wastewater foaming-associated filamentous Gordonia reduce host levels in raw activated sludge.</title>
        <authorList>
            <person name="Liu M."/>
            <person name="Gill J.J."/>
            <person name="Young R."/>
            <person name="Summer E.J."/>
        </authorList>
    </citation>
    <scope>NUCLEOTIDE SEQUENCE [LARGE SCALE GENOMIC DNA]</scope>
</reference>
<dbReference type="EMBL" id="KP790011">
    <property type="protein sequence ID" value="AKC03067.1"/>
    <property type="molecule type" value="Genomic_DNA"/>
</dbReference>
<accession>A0A0E3XBP3</accession>